<sequence>MFGLFASILVVAGVVGIGALPAESLSISSGPGSPSLGGVSPMILNIGPNGNVLLRGEVVGIPDSDSLTVKSWGGNWTVNKLPTTKVMSLNNALTDFQEGDFVGVLGTVLSDGSFEVDAKIIRKWGRKIDHDHDGISDEQDSDDDNDGTPDSSDLKPHDHDNDGVDDDQDSDDDDDGVDDSTDGKHGDHDNDGIRDSRDRDDDNDGIPDTSDLKPRNHDNDDKDDDEDEDDDNDGVDDDEDEDDDNDGVDDDEKDDDDNSGSGSGN</sequence>
<proteinExistence type="predicted"/>
<reference evidence="2 3" key="1">
    <citation type="journal article" date="2016" name="Nat. Commun.">
        <title>Thousands of microbial genomes shed light on interconnected biogeochemical processes in an aquifer system.</title>
        <authorList>
            <person name="Anantharaman K."/>
            <person name="Brown C.T."/>
            <person name="Hug L.A."/>
            <person name="Sharon I."/>
            <person name="Castelle C.J."/>
            <person name="Probst A.J."/>
            <person name="Thomas B.C."/>
            <person name="Singh A."/>
            <person name="Wilkins M.J."/>
            <person name="Karaoz U."/>
            <person name="Brodie E.L."/>
            <person name="Williams K.H."/>
            <person name="Hubbard S.S."/>
            <person name="Banfield J.F."/>
        </authorList>
    </citation>
    <scope>NUCLEOTIDE SEQUENCE [LARGE SCALE GENOMIC DNA]</scope>
</reference>
<organism evidence="2 3">
    <name type="scientific">Candidatus Nomurabacteria bacterium RIFCSPHIGHO2_01_FULL_40_24b</name>
    <dbReference type="NCBI Taxonomy" id="1801739"/>
    <lineage>
        <taxon>Bacteria</taxon>
        <taxon>Candidatus Nomuraibacteriota</taxon>
    </lineage>
</organism>
<feature type="compositionally biased region" description="Basic and acidic residues" evidence="1">
    <location>
        <begin position="152"/>
        <end position="162"/>
    </location>
</feature>
<gene>
    <name evidence="2" type="ORF">A2647_04055</name>
</gene>
<evidence type="ECO:0000313" key="2">
    <source>
        <dbReference type="EMBL" id="OGI65096.1"/>
    </source>
</evidence>
<dbReference type="SUPFAM" id="SSF103647">
    <property type="entry name" value="TSP type-3 repeat"/>
    <property type="match status" value="1"/>
</dbReference>
<feature type="compositionally biased region" description="Basic and acidic residues" evidence="1">
    <location>
        <begin position="210"/>
        <end position="220"/>
    </location>
</feature>
<dbReference type="EMBL" id="MFTP01000022">
    <property type="protein sequence ID" value="OGI65096.1"/>
    <property type="molecule type" value="Genomic_DNA"/>
</dbReference>
<dbReference type="InterPro" id="IPR028974">
    <property type="entry name" value="TSP_type-3_rpt"/>
</dbReference>
<feature type="compositionally biased region" description="Basic and acidic residues" evidence="1">
    <location>
        <begin position="181"/>
        <end position="200"/>
    </location>
</feature>
<protein>
    <recommendedName>
        <fullName evidence="4">DUF5666 domain-containing protein</fullName>
    </recommendedName>
</protein>
<evidence type="ECO:0008006" key="4">
    <source>
        <dbReference type="Google" id="ProtNLM"/>
    </source>
</evidence>
<comment type="caution">
    <text evidence="2">The sequence shown here is derived from an EMBL/GenBank/DDBJ whole genome shotgun (WGS) entry which is preliminary data.</text>
</comment>
<name>A0A1F6V6I6_9BACT</name>
<dbReference type="AlphaFoldDB" id="A0A1F6V6I6"/>
<feature type="region of interest" description="Disordered" evidence="1">
    <location>
        <begin position="130"/>
        <end position="265"/>
    </location>
</feature>
<feature type="compositionally biased region" description="Acidic residues" evidence="1">
    <location>
        <begin position="221"/>
        <end position="258"/>
    </location>
</feature>
<feature type="compositionally biased region" description="Acidic residues" evidence="1">
    <location>
        <begin position="163"/>
        <end position="180"/>
    </location>
</feature>
<feature type="compositionally biased region" description="Acidic residues" evidence="1">
    <location>
        <begin position="136"/>
        <end position="147"/>
    </location>
</feature>
<evidence type="ECO:0000313" key="3">
    <source>
        <dbReference type="Proteomes" id="UP000177370"/>
    </source>
</evidence>
<evidence type="ECO:0000256" key="1">
    <source>
        <dbReference type="SAM" id="MobiDB-lite"/>
    </source>
</evidence>
<accession>A0A1F6V6I6</accession>
<dbReference type="GO" id="GO:0005509">
    <property type="term" value="F:calcium ion binding"/>
    <property type="evidence" value="ECO:0007669"/>
    <property type="project" value="InterPro"/>
</dbReference>
<dbReference type="Proteomes" id="UP000177370">
    <property type="component" value="Unassembled WGS sequence"/>
</dbReference>